<keyword evidence="2" id="KW-0436">Ligase</keyword>
<dbReference type="GO" id="GO:0006631">
    <property type="term" value="P:fatty acid metabolic process"/>
    <property type="evidence" value="ECO:0007669"/>
    <property type="project" value="TreeGrafter"/>
</dbReference>
<dbReference type="PANTHER" id="PTHR43201">
    <property type="entry name" value="ACYL-COA SYNTHETASE"/>
    <property type="match status" value="1"/>
</dbReference>
<evidence type="ECO:0000256" key="4">
    <source>
        <dbReference type="ARBA" id="ARBA00039009"/>
    </source>
</evidence>
<evidence type="ECO:0000256" key="7">
    <source>
        <dbReference type="ARBA" id="ARBA00048277"/>
    </source>
</evidence>
<sequence length="574" mass="63694">MNNKNLGFRTSLKSDEISPISLSYIHNPGSEPLKYITIGQLLEDAAIKFPTVEAVVSVYDNKRITYKEVLHQSDKLAAGFLNLGLEKGDKIALWAPNVLEWIVAFFAAVRAGLITVALNPNYQAPELKHALNTTGAKVLICLDKYKALNFYGTLQRLIPELGTCNTRILSSENVPSLKTVITISKAPLRGTCNYFDILNAADVDDITAINRNQHLISPNDICNIQFSSGTTGIPKAIGLTHFQMVNNGYMIGKRIDLHDDQHKFCIQVPLFYVFGTVGCTIASTHYGTTLVFPAPIYNSTANLTALEEERCTIIAGTPTMYVDLISVQNRLNKNVCVYRALVAGAPWSPSLVNSIKEVLKIQQLKFAYGATEMTAVAFHTPSNTQKIDLIGSDGYIGEHLEAKVVDRNQEIVPVGTPGELHVRGYVTMTGYLGDPDKTKEVLDEENWYRTGDHFILYKDGSGKVVGRLKDMIIRGGENISPKEVEDFLNTHPDIEEIYVIGIENKRLGEEVCACVRLREGTTLNLDSLRSFCTGNISNYKIPSLLKVVESFPKTTSGKIQKFLLKEQFNQYNRC</sequence>
<dbReference type="FunFam" id="3.30.300.30:FF:000008">
    <property type="entry name" value="2,3-dihydroxybenzoate-AMP ligase"/>
    <property type="match status" value="1"/>
</dbReference>
<gene>
    <name evidence="10" type="ORF">RI129_006592</name>
</gene>
<comment type="caution">
    <text evidence="10">The sequence shown here is derived from an EMBL/GenBank/DDBJ whole genome shotgun (WGS) entry which is preliminary data.</text>
</comment>
<dbReference type="InterPro" id="IPR025110">
    <property type="entry name" value="AMP-bd_C"/>
</dbReference>
<dbReference type="EC" id="6.2.1.2" evidence="4"/>
<evidence type="ECO:0000256" key="2">
    <source>
        <dbReference type="ARBA" id="ARBA00022598"/>
    </source>
</evidence>
<dbReference type="AlphaFoldDB" id="A0AAN7ZJT1"/>
<evidence type="ECO:0000313" key="10">
    <source>
        <dbReference type="EMBL" id="KAK5645292.1"/>
    </source>
</evidence>
<dbReference type="Pfam" id="PF13193">
    <property type="entry name" value="AMP-binding_C"/>
    <property type="match status" value="1"/>
</dbReference>
<dbReference type="PROSITE" id="PS00455">
    <property type="entry name" value="AMP_BINDING"/>
    <property type="match status" value="1"/>
</dbReference>
<evidence type="ECO:0000313" key="11">
    <source>
        <dbReference type="Proteomes" id="UP001329430"/>
    </source>
</evidence>
<keyword evidence="11" id="KW-1185">Reference proteome</keyword>
<reference evidence="10 11" key="1">
    <citation type="journal article" date="2024" name="Insects">
        <title>An Improved Chromosome-Level Genome Assembly of the Firefly Pyrocoelia pectoralis.</title>
        <authorList>
            <person name="Fu X."/>
            <person name="Meyer-Rochow V.B."/>
            <person name="Ballantyne L."/>
            <person name="Zhu X."/>
        </authorList>
    </citation>
    <scope>NUCLEOTIDE SEQUENCE [LARGE SCALE GENOMIC DNA]</scope>
    <source>
        <strain evidence="10">XCY_ONT2</strain>
    </source>
</reference>
<proteinExistence type="inferred from homology"/>
<comment type="catalytic activity">
    <reaction evidence="6">
        <text>octanoate + ATP + CoA = octanoyl-CoA + AMP + diphosphate</text>
        <dbReference type="Rhea" id="RHEA:33631"/>
        <dbReference type="ChEBI" id="CHEBI:25646"/>
        <dbReference type="ChEBI" id="CHEBI:30616"/>
        <dbReference type="ChEBI" id="CHEBI:33019"/>
        <dbReference type="ChEBI" id="CHEBI:57287"/>
        <dbReference type="ChEBI" id="CHEBI:57386"/>
        <dbReference type="ChEBI" id="CHEBI:456215"/>
    </reaction>
</comment>
<comment type="catalytic activity">
    <reaction evidence="7">
        <text>a medium-chain fatty acid + ATP + CoA = a medium-chain fatty acyl-CoA + AMP + diphosphate</text>
        <dbReference type="Rhea" id="RHEA:48340"/>
        <dbReference type="ChEBI" id="CHEBI:30616"/>
        <dbReference type="ChEBI" id="CHEBI:33019"/>
        <dbReference type="ChEBI" id="CHEBI:57287"/>
        <dbReference type="ChEBI" id="CHEBI:59558"/>
        <dbReference type="ChEBI" id="CHEBI:90546"/>
        <dbReference type="ChEBI" id="CHEBI:456215"/>
        <dbReference type="EC" id="6.2.1.2"/>
    </reaction>
</comment>
<dbReference type="GO" id="GO:0031956">
    <property type="term" value="F:medium-chain fatty acid-CoA ligase activity"/>
    <property type="evidence" value="ECO:0007669"/>
    <property type="project" value="UniProtKB-EC"/>
</dbReference>
<evidence type="ECO:0000259" key="8">
    <source>
        <dbReference type="Pfam" id="PF00501"/>
    </source>
</evidence>
<dbReference type="InterPro" id="IPR045851">
    <property type="entry name" value="AMP-bd_C_sf"/>
</dbReference>
<dbReference type="InterPro" id="IPR020845">
    <property type="entry name" value="AMP-binding_CS"/>
</dbReference>
<dbReference type="Pfam" id="PF00501">
    <property type="entry name" value="AMP-binding"/>
    <property type="match status" value="1"/>
</dbReference>
<dbReference type="EMBL" id="JAVRBK010000004">
    <property type="protein sequence ID" value="KAK5645292.1"/>
    <property type="molecule type" value="Genomic_DNA"/>
</dbReference>
<comment type="function">
    <text evidence="3">Acyl-CoA synthases catalyze the initial reaction in fatty acid metabolism, by forming a thioester with CoA. Has some preference toward medium-chain substrates. Plays a role in adipocyte differentiation.</text>
</comment>
<dbReference type="Proteomes" id="UP001329430">
    <property type="component" value="Chromosome 4"/>
</dbReference>
<evidence type="ECO:0000256" key="5">
    <source>
        <dbReference type="ARBA" id="ARBA00039638"/>
    </source>
</evidence>
<evidence type="ECO:0000256" key="3">
    <source>
        <dbReference type="ARBA" id="ARBA00037247"/>
    </source>
</evidence>
<dbReference type="Gene3D" id="2.30.38.10">
    <property type="entry name" value="Luciferase, Domain 3"/>
    <property type="match status" value="1"/>
</dbReference>
<dbReference type="Gene3D" id="3.40.50.980">
    <property type="match status" value="2"/>
</dbReference>
<accession>A0AAN7ZJT1</accession>
<organism evidence="10 11">
    <name type="scientific">Pyrocoelia pectoralis</name>
    <dbReference type="NCBI Taxonomy" id="417401"/>
    <lineage>
        <taxon>Eukaryota</taxon>
        <taxon>Metazoa</taxon>
        <taxon>Ecdysozoa</taxon>
        <taxon>Arthropoda</taxon>
        <taxon>Hexapoda</taxon>
        <taxon>Insecta</taxon>
        <taxon>Pterygota</taxon>
        <taxon>Neoptera</taxon>
        <taxon>Endopterygota</taxon>
        <taxon>Coleoptera</taxon>
        <taxon>Polyphaga</taxon>
        <taxon>Elateriformia</taxon>
        <taxon>Elateroidea</taxon>
        <taxon>Lampyridae</taxon>
        <taxon>Lampyrinae</taxon>
        <taxon>Pyrocoelia</taxon>
    </lineage>
</organism>
<protein>
    <recommendedName>
        <fullName evidence="5">Medium-chain acyl-CoA ligase ACSF2, mitochondrial</fullName>
        <ecNumber evidence="4">6.2.1.2</ecNumber>
    </recommendedName>
</protein>
<name>A0AAN7ZJT1_9COLE</name>
<evidence type="ECO:0000256" key="1">
    <source>
        <dbReference type="ARBA" id="ARBA00006432"/>
    </source>
</evidence>
<dbReference type="SUPFAM" id="SSF56801">
    <property type="entry name" value="Acetyl-CoA synthetase-like"/>
    <property type="match status" value="1"/>
</dbReference>
<dbReference type="Gene3D" id="3.30.300.30">
    <property type="match status" value="1"/>
</dbReference>
<evidence type="ECO:0000259" key="9">
    <source>
        <dbReference type="Pfam" id="PF13193"/>
    </source>
</evidence>
<evidence type="ECO:0000256" key="6">
    <source>
        <dbReference type="ARBA" id="ARBA00047319"/>
    </source>
</evidence>
<dbReference type="InterPro" id="IPR000873">
    <property type="entry name" value="AMP-dep_synth/lig_dom"/>
</dbReference>
<comment type="similarity">
    <text evidence="1">Belongs to the ATP-dependent AMP-binding enzyme family.</text>
</comment>
<feature type="domain" description="AMP-binding enzyme C-terminal" evidence="9">
    <location>
        <begin position="483"/>
        <end position="558"/>
    </location>
</feature>
<dbReference type="PANTHER" id="PTHR43201:SF5">
    <property type="entry name" value="MEDIUM-CHAIN ACYL-COA LIGASE ACSF2, MITOCHONDRIAL"/>
    <property type="match status" value="1"/>
</dbReference>
<feature type="domain" description="AMP-dependent synthetase/ligase" evidence="8">
    <location>
        <begin position="43"/>
        <end position="432"/>
    </location>
</feature>